<keyword evidence="2" id="KW-0472">Membrane</keyword>
<feature type="region of interest" description="Disordered" evidence="1">
    <location>
        <begin position="106"/>
        <end position="135"/>
    </location>
</feature>
<evidence type="ECO:0008006" key="5">
    <source>
        <dbReference type="Google" id="ProtNLM"/>
    </source>
</evidence>
<evidence type="ECO:0000256" key="2">
    <source>
        <dbReference type="SAM" id="Phobius"/>
    </source>
</evidence>
<protein>
    <recommendedName>
        <fullName evidence="5">Transmembrane protein</fullName>
    </recommendedName>
</protein>
<evidence type="ECO:0000313" key="3">
    <source>
        <dbReference type="EMBL" id="KAK0611944.1"/>
    </source>
</evidence>
<proteinExistence type="predicted"/>
<reference evidence="3" key="1">
    <citation type="submission" date="2023-06" db="EMBL/GenBank/DDBJ databases">
        <title>Genome-scale phylogeny and comparative genomics of the fungal order Sordariales.</title>
        <authorList>
            <consortium name="Lawrence Berkeley National Laboratory"/>
            <person name="Hensen N."/>
            <person name="Bonometti L."/>
            <person name="Westerberg I."/>
            <person name="Brannstrom I.O."/>
            <person name="Guillou S."/>
            <person name="Cros-Aarteil S."/>
            <person name="Calhoun S."/>
            <person name="Haridas S."/>
            <person name="Kuo A."/>
            <person name="Mondo S."/>
            <person name="Pangilinan J."/>
            <person name="Riley R."/>
            <person name="Labutti K."/>
            <person name="Andreopoulos B."/>
            <person name="Lipzen A."/>
            <person name="Chen C."/>
            <person name="Yanf M."/>
            <person name="Daum C."/>
            <person name="Ng V."/>
            <person name="Clum A."/>
            <person name="Steindorff A."/>
            <person name="Ohm R."/>
            <person name="Martin F."/>
            <person name="Silar P."/>
            <person name="Natvig D."/>
            <person name="Lalanne C."/>
            <person name="Gautier V."/>
            <person name="Ament-Velasquez S.L."/>
            <person name="Kruys A."/>
            <person name="Hutchinson M.I."/>
            <person name="Powell A.J."/>
            <person name="Barry K."/>
            <person name="Miller A.N."/>
            <person name="Grigoriev I.V."/>
            <person name="Debuchy R."/>
            <person name="Gladieux P."/>
            <person name="Thoren M.H."/>
            <person name="Johannesson H."/>
        </authorList>
    </citation>
    <scope>NUCLEOTIDE SEQUENCE</scope>
    <source>
        <strain evidence="3">CBS 606.72</strain>
    </source>
</reference>
<name>A0AA39TLQ9_9PEZI</name>
<dbReference type="AlphaFoldDB" id="A0AA39TLQ9"/>
<gene>
    <name evidence="3" type="ORF">B0T14DRAFT_531310</name>
</gene>
<dbReference type="Proteomes" id="UP001175000">
    <property type="component" value="Unassembled WGS sequence"/>
</dbReference>
<comment type="caution">
    <text evidence="3">The sequence shown here is derived from an EMBL/GenBank/DDBJ whole genome shotgun (WGS) entry which is preliminary data.</text>
</comment>
<keyword evidence="4" id="KW-1185">Reference proteome</keyword>
<evidence type="ECO:0000256" key="1">
    <source>
        <dbReference type="SAM" id="MobiDB-lite"/>
    </source>
</evidence>
<dbReference type="EMBL" id="JAULSU010000007">
    <property type="protein sequence ID" value="KAK0611944.1"/>
    <property type="molecule type" value="Genomic_DNA"/>
</dbReference>
<feature type="transmembrane region" description="Helical" evidence="2">
    <location>
        <begin position="50"/>
        <end position="69"/>
    </location>
</feature>
<keyword evidence="2" id="KW-0812">Transmembrane</keyword>
<sequence>MPEIDTSSGSFIVGVTLGAVLYFSITLGIDVWLLESLFRSSRWERAKKEGALFLMLPVGCVLLGFVWPLTLTGIFCRRYLCANDQTCCGINCATCWSSNLERLRAEPKAAPRPGSDGAIDTPPPYAANMELPERT</sequence>
<feature type="transmembrane region" description="Helical" evidence="2">
    <location>
        <begin position="12"/>
        <end position="38"/>
    </location>
</feature>
<keyword evidence="2" id="KW-1133">Transmembrane helix</keyword>
<accession>A0AA39TLQ9</accession>
<evidence type="ECO:0000313" key="4">
    <source>
        <dbReference type="Proteomes" id="UP001175000"/>
    </source>
</evidence>
<organism evidence="3 4">
    <name type="scientific">Immersiella caudata</name>
    <dbReference type="NCBI Taxonomy" id="314043"/>
    <lineage>
        <taxon>Eukaryota</taxon>
        <taxon>Fungi</taxon>
        <taxon>Dikarya</taxon>
        <taxon>Ascomycota</taxon>
        <taxon>Pezizomycotina</taxon>
        <taxon>Sordariomycetes</taxon>
        <taxon>Sordariomycetidae</taxon>
        <taxon>Sordariales</taxon>
        <taxon>Lasiosphaeriaceae</taxon>
        <taxon>Immersiella</taxon>
    </lineage>
</organism>